<reference evidence="2" key="1">
    <citation type="submission" date="2020-04" db="EMBL/GenBank/DDBJ databases">
        <authorList>
            <person name="Brown S."/>
        </authorList>
    </citation>
    <scope>NUCLEOTIDE SEQUENCE</scope>
    <source>
        <strain evidence="2">DJ015</strain>
    </source>
</reference>
<dbReference type="AlphaFoldDB" id="A0AAW3WGQ1"/>
<sequence length="77" mass="9049">MENRKIGWLGYNSNNDRMGILDNMDLWADDGLHCGECFEVFLNDEWKAERLELGNGEWYLVYSKLSGEQLEGLKVRY</sequence>
<evidence type="ECO:0000259" key="1">
    <source>
        <dbReference type="Pfam" id="PF17295"/>
    </source>
</evidence>
<feature type="domain" description="DUF5348" evidence="1">
    <location>
        <begin position="9"/>
        <end position="76"/>
    </location>
</feature>
<dbReference type="Proteomes" id="UP001194098">
    <property type="component" value="Unassembled WGS sequence"/>
</dbReference>
<proteinExistence type="predicted"/>
<evidence type="ECO:0000313" key="3">
    <source>
        <dbReference type="Proteomes" id="UP001194098"/>
    </source>
</evidence>
<dbReference type="EMBL" id="JABAGV010000135">
    <property type="protein sequence ID" value="MBC2477872.1"/>
    <property type="molecule type" value="Genomic_DNA"/>
</dbReference>
<comment type="caution">
    <text evidence="2">The sequence shown here is derived from an EMBL/GenBank/DDBJ whole genome shotgun (WGS) entry which is preliminary data.</text>
</comment>
<dbReference type="Pfam" id="PF17295">
    <property type="entry name" value="DUF5348"/>
    <property type="match status" value="1"/>
</dbReference>
<name>A0AAW3WGQ1_CLOBE</name>
<evidence type="ECO:0000313" key="2">
    <source>
        <dbReference type="EMBL" id="MBC2477872.1"/>
    </source>
</evidence>
<dbReference type="RefSeq" id="WP_171781466.1">
    <property type="nucleotide sequence ID" value="NZ_JABAGV010000135.1"/>
</dbReference>
<dbReference type="InterPro" id="IPR035255">
    <property type="entry name" value="DUF5348"/>
</dbReference>
<reference evidence="2" key="2">
    <citation type="journal article" date="2022" name="Nat. Biotechnol.">
        <title>Carbon-negative production of acetone and isopropanol by gas fermentation at industrial pilot scale.</title>
        <authorList>
            <person name="Liew F.E."/>
            <person name="Nogle R."/>
            <person name="Abdalla T."/>
            <person name="Rasor B.J."/>
            <person name="Canter C."/>
            <person name="Jensen R.O."/>
            <person name="Wang L."/>
            <person name="Strutz J."/>
            <person name="Chirania P."/>
            <person name="De Tissera S."/>
            <person name="Mueller A.P."/>
            <person name="Ruan Z."/>
            <person name="Gao A."/>
            <person name="Tran L."/>
            <person name="Engle N.L."/>
            <person name="Bromley J.C."/>
            <person name="Daniell J."/>
            <person name="Conrado R."/>
            <person name="Tschaplinski T.J."/>
            <person name="Giannone R.J."/>
            <person name="Hettich R.L."/>
            <person name="Karim A.S."/>
            <person name="Simpson S.D."/>
            <person name="Brown S.D."/>
            <person name="Leang C."/>
            <person name="Jewett M.C."/>
            <person name="Kopke M."/>
        </authorList>
    </citation>
    <scope>NUCLEOTIDE SEQUENCE</scope>
    <source>
        <strain evidence="2">DJ015</strain>
    </source>
</reference>
<gene>
    <name evidence="2" type="ORF">HGI39_24955</name>
</gene>
<protein>
    <submittedName>
        <fullName evidence="2">DUF5348 domain-containing protein</fullName>
    </submittedName>
</protein>
<accession>A0AAW3WGQ1</accession>
<dbReference type="Gene3D" id="2.40.10.390">
    <property type="match status" value="1"/>
</dbReference>
<organism evidence="2 3">
    <name type="scientific">Clostridium beijerinckii</name>
    <name type="common">Clostridium MP</name>
    <dbReference type="NCBI Taxonomy" id="1520"/>
    <lineage>
        <taxon>Bacteria</taxon>
        <taxon>Bacillati</taxon>
        <taxon>Bacillota</taxon>
        <taxon>Clostridia</taxon>
        <taxon>Eubacteriales</taxon>
        <taxon>Clostridiaceae</taxon>
        <taxon>Clostridium</taxon>
    </lineage>
</organism>